<dbReference type="SUPFAM" id="SSF53756">
    <property type="entry name" value="UDP-Glycosyltransferase/glycogen phosphorylase"/>
    <property type="match status" value="1"/>
</dbReference>
<dbReference type="Pfam" id="PF00534">
    <property type="entry name" value="Glycos_transf_1"/>
    <property type="match status" value="1"/>
</dbReference>
<organism evidence="4 5">
    <name type="scientific">Leptothoe spongobia TAU-MAC 1115</name>
    <dbReference type="NCBI Taxonomy" id="1967444"/>
    <lineage>
        <taxon>Bacteria</taxon>
        <taxon>Bacillati</taxon>
        <taxon>Cyanobacteriota</taxon>
        <taxon>Cyanophyceae</taxon>
        <taxon>Nodosilineales</taxon>
        <taxon>Cymatolegaceae</taxon>
        <taxon>Leptothoe</taxon>
        <taxon>Leptothoe spongobia</taxon>
    </lineage>
</organism>
<keyword evidence="1" id="KW-0808">Transferase</keyword>
<dbReference type="GO" id="GO:0016757">
    <property type="term" value="F:glycosyltransferase activity"/>
    <property type="evidence" value="ECO:0007669"/>
    <property type="project" value="InterPro"/>
</dbReference>
<dbReference type="Pfam" id="PF13439">
    <property type="entry name" value="Glyco_transf_4"/>
    <property type="match status" value="1"/>
</dbReference>
<reference evidence="4" key="1">
    <citation type="submission" date="2020-11" db="EMBL/GenBank/DDBJ databases">
        <authorList>
            <person name="Konstantinou D."/>
            <person name="Gkelis S."/>
            <person name="Popin R."/>
            <person name="Fewer D."/>
            <person name="Sivonen K."/>
        </authorList>
    </citation>
    <scope>NUCLEOTIDE SEQUENCE</scope>
    <source>
        <strain evidence="4">TAU-MAC 1115</strain>
    </source>
</reference>
<keyword evidence="5" id="KW-1185">Reference proteome</keyword>
<evidence type="ECO:0000313" key="5">
    <source>
        <dbReference type="Proteomes" id="UP000717364"/>
    </source>
</evidence>
<dbReference type="PANTHER" id="PTHR46401:SF2">
    <property type="entry name" value="GLYCOSYLTRANSFERASE WBBK-RELATED"/>
    <property type="match status" value="1"/>
</dbReference>
<feature type="domain" description="Glycosyltransferase subfamily 4-like N-terminal" evidence="3">
    <location>
        <begin position="16"/>
        <end position="182"/>
    </location>
</feature>
<proteinExistence type="predicted"/>
<name>A0A947GL84_9CYAN</name>
<dbReference type="PANTHER" id="PTHR46401">
    <property type="entry name" value="GLYCOSYLTRANSFERASE WBBK-RELATED"/>
    <property type="match status" value="1"/>
</dbReference>
<dbReference type="EMBL" id="JADOES010000042">
    <property type="protein sequence ID" value="MBT9317293.1"/>
    <property type="molecule type" value="Genomic_DNA"/>
</dbReference>
<comment type="caution">
    <text evidence="4">The sequence shown here is derived from an EMBL/GenBank/DDBJ whole genome shotgun (WGS) entry which is preliminary data.</text>
</comment>
<dbReference type="InterPro" id="IPR028098">
    <property type="entry name" value="Glyco_trans_4-like_N"/>
</dbReference>
<dbReference type="RefSeq" id="WP_215610360.1">
    <property type="nucleotide sequence ID" value="NZ_JADOES010000042.1"/>
</dbReference>
<dbReference type="GO" id="GO:0009103">
    <property type="term" value="P:lipopolysaccharide biosynthetic process"/>
    <property type="evidence" value="ECO:0007669"/>
    <property type="project" value="TreeGrafter"/>
</dbReference>
<dbReference type="CDD" id="cd03809">
    <property type="entry name" value="GT4_MtfB-like"/>
    <property type="match status" value="1"/>
</dbReference>
<sequence length="376" mass="42596">MHILISALHRPLKPTGVCRHAVNLAQCLVSTGRVNSVSLVVGEWQKLYFEELFNLDSKEIQLVSVDIKNNSFSRNFWLMFGLPKLAKQLRPDLIHMSFPLPIIRQLYKVPIVSTIHDLYPYECPENFGYPQVLFNQLFLRQCISGSDGLACVSRCTLETLENHFSFVKKQNKTEVIYNAIDFANIKSKAPDCLVDSLTDSFLLNVAQHRKNKNLDLLIQAYSVLITQDKIQPKTKLLLIGNTGPETNYLERLVQTLDLDEQVMFISGIEDGELRWLYEHALVFVMPSSNEGFCLPLVEALILNCPVVCSDISIFREVGSSHCRYIDLYKNPVLNLSSAIAASLNEGALDSAYTESRFSKNNIAHQLLDFYTSIQTV</sequence>
<dbReference type="AlphaFoldDB" id="A0A947GL84"/>
<gene>
    <name evidence="4" type="ORF">IXB50_17855</name>
</gene>
<evidence type="ECO:0000259" key="3">
    <source>
        <dbReference type="Pfam" id="PF13439"/>
    </source>
</evidence>
<feature type="domain" description="Glycosyl transferase family 1" evidence="2">
    <location>
        <begin position="198"/>
        <end position="317"/>
    </location>
</feature>
<evidence type="ECO:0000259" key="2">
    <source>
        <dbReference type="Pfam" id="PF00534"/>
    </source>
</evidence>
<evidence type="ECO:0000313" key="4">
    <source>
        <dbReference type="EMBL" id="MBT9317293.1"/>
    </source>
</evidence>
<protein>
    <submittedName>
        <fullName evidence="4">Glycosyltransferase family 4 protein</fullName>
    </submittedName>
</protein>
<dbReference type="Proteomes" id="UP000717364">
    <property type="component" value="Unassembled WGS sequence"/>
</dbReference>
<dbReference type="InterPro" id="IPR001296">
    <property type="entry name" value="Glyco_trans_1"/>
</dbReference>
<reference evidence="4" key="2">
    <citation type="journal article" date="2021" name="Mar. Drugs">
        <title>Genome Reduction and Secondary Metabolism of the Marine Sponge-Associated Cyanobacterium Leptothoe.</title>
        <authorList>
            <person name="Konstantinou D."/>
            <person name="Popin R.V."/>
            <person name="Fewer D.P."/>
            <person name="Sivonen K."/>
            <person name="Gkelis S."/>
        </authorList>
    </citation>
    <scope>NUCLEOTIDE SEQUENCE</scope>
    <source>
        <strain evidence="4">TAU-MAC 1115</strain>
    </source>
</reference>
<accession>A0A947GL84</accession>
<evidence type="ECO:0000256" key="1">
    <source>
        <dbReference type="ARBA" id="ARBA00022679"/>
    </source>
</evidence>
<dbReference type="Gene3D" id="3.40.50.2000">
    <property type="entry name" value="Glycogen Phosphorylase B"/>
    <property type="match status" value="2"/>
</dbReference>